<dbReference type="InterPro" id="IPR027417">
    <property type="entry name" value="P-loop_NTPase"/>
</dbReference>
<evidence type="ECO:0000259" key="11">
    <source>
        <dbReference type="PROSITE" id="PS50089"/>
    </source>
</evidence>
<keyword evidence="5" id="KW-0378">Hydrolase</keyword>
<evidence type="ECO:0000259" key="12">
    <source>
        <dbReference type="PROSITE" id="PS51192"/>
    </source>
</evidence>
<dbReference type="Pfam" id="PF00097">
    <property type="entry name" value="zf-C3HC4"/>
    <property type="match status" value="1"/>
</dbReference>
<evidence type="ECO:0000256" key="8">
    <source>
        <dbReference type="ARBA" id="ARBA00022840"/>
    </source>
</evidence>
<accession>A0A8J4CK07</accession>
<evidence type="ECO:0000256" key="5">
    <source>
        <dbReference type="ARBA" id="ARBA00022801"/>
    </source>
</evidence>
<dbReference type="Gene3D" id="3.30.40.10">
    <property type="entry name" value="Zinc/RING finger domain, C3HC4 (zinc finger)"/>
    <property type="match status" value="1"/>
</dbReference>
<dbReference type="InterPro" id="IPR001650">
    <property type="entry name" value="Helicase_C-like"/>
</dbReference>
<gene>
    <name evidence="14" type="ORF">Vretifemale_12668</name>
    <name evidence="15" type="ORF">Vretimale_10963</name>
</gene>
<dbReference type="PROSITE" id="PS51192">
    <property type="entry name" value="HELICASE_ATP_BIND_1"/>
    <property type="match status" value="1"/>
</dbReference>
<dbReference type="InterPro" id="IPR018957">
    <property type="entry name" value="Znf_C3HC4_RING-type"/>
</dbReference>
<evidence type="ECO:0008006" key="17">
    <source>
        <dbReference type="Google" id="ProtNLM"/>
    </source>
</evidence>
<dbReference type="PROSITE" id="PS51194">
    <property type="entry name" value="HELICASE_CTER"/>
    <property type="match status" value="1"/>
</dbReference>
<comment type="caution">
    <text evidence="14">The sequence shown here is derived from an EMBL/GenBank/DDBJ whole genome shotgun (WGS) entry which is preliminary data.</text>
</comment>
<organism evidence="14 16">
    <name type="scientific">Volvox reticuliferus</name>
    <dbReference type="NCBI Taxonomy" id="1737510"/>
    <lineage>
        <taxon>Eukaryota</taxon>
        <taxon>Viridiplantae</taxon>
        <taxon>Chlorophyta</taxon>
        <taxon>core chlorophytes</taxon>
        <taxon>Chlorophyceae</taxon>
        <taxon>CS clade</taxon>
        <taxon>Chlamydomonadales</taxon>
        <taxon>Volvocaceae</taxon>
        <taxon>Volvox</taxon>
    </lineage>
</organism>
<evidence type="ECO:0000256" key="1">
    <source>
        <dbReference type="ARBA" id="ARBA00008438"/>
    </source>
</evidence>
<evidence type="ECO:0000256" key="4">
    <source>
        <dbReference type="ARBA" id="ARBA00022771"/>
    </source>
</evidence>
<dbReference type="SMART" id="SM00487">
    <property type="entry name" value="DEXDc"/>
    <property type="match status" value="1"/>
</dbReference>
<keyword evidence="3" id="KW-0547">Nucleotide-binding</keyword>
<dbReference type="Proteomes" id="UP000722791">
    <property type="component" value="Unassembled WGS sequence"/>
</dbReference>
<dbReference type="InterPro" id="IPR000330">
    <property type="entry name" value="SNF2_N"/>
</dbReference>
<keyword evidence="16" id="KW-1185">Reference proteome</keyword>
<dbReference type="InterPro" id="IPR013083">
    <property type="entry name" value="Znf_RING/FYVE/PHD"/>
</dbReference>
<name>A0A8J4CK07_9CHLO</name>
<dbReference type="Gene3D" id="3.40.50.300">
    <property type="entry name" value="P-loop containing nucleotide triphosphate hydrolases"/>
    <property type="match status" value="1"/>
</dbReference>
<dbReference type="InterPro" id="IPR014001">
    <property type="entry name" value="Helicase_ATP-bd"/>
</dbReference>
<evidence type="ECO:0000313" key="14">
    <source>
        <dbReference type="EMBL" id="GIL83947.1"/>
    </source>
</evidence>
<keyword evidence="6" id="KW-0347">Helicase</keyword>
<evidence type="ECO:0000256" key="10">
    <source>
        <dbReference type="SAM" id="MobiDB-lite"/>
    </source>
</evidence>
<dbReference type="GO" id="GO:0016787">
    <property type="term" value="F:hydrolase activity"/>
    <property type="evidence" value="ECO:0007669"/>
    <property type="project" value="UniProtKB-KW"/>
</dbReference>
<dbReference type="GO" id="GO:0005634">
    <property type="term" value="C:nucleus"/>
    <property type="evidence" value="ECO:0007669"/>
    <property type="project" value="TreeGrafter"/>
</dbReference>
<feature type="region of interest" description="Disordered" evidence="10">
    <location>
        <begin position="1"/>
        <end position="26"/>
    </location>
</feature>
<dbReference type="CDD" id="cd18008">
    <property type="entry name" value="DEXDc_SHPRH-like"/>
    <property type="match status" value="1"/>
</dbReference>
<feature type="domain" description="RING-type" evidence="11">
    <location>
        <begin position="1312"/>
        <end position="1352"/>
    </location>
</feature>
<protein>
    <recommendedName>
        <fullName evidence="17">SNF2 super family</fullName>
    </recommendedName>
</protein>
<proteinExistence type="inferred from homology"/>
<evidence type="ECO:0000313" key="16">
    <source>
        <dbReference type="Proteomes" id="UP000747110"/>
    </source>
</evidence>
<dbReference type="Gene3D" id="3.40.50.10810">
    <property type="entry name" value="Tandem AAA-ATPase domain"/>
    <property type="match status" value="1"/>
</dbReference>
<dbReference type="Pfam" id="PF00176">
    <property type="entry name" value="SNF2-rel_dom"/>
    <property type="match status" value="1"/>
</dbReference>
<dbReference type="PANTHER" id="PTHR45626">
    <property type="entry name" value="TRANSCRIPTION TERMINATION FACTOR 2-RELATED"/>
    <property type="match status" value="1"/>
</dbReference>
<dbReference type="InterPro" id="IPR001841">
    <property type="entry name" value="Znf_RING"/>
</dbReference>
<evidence type="ECO:0000256" key="6">
    <source>
        <dbReference type="ARBA" id="ARBA00022806"/>
    </source>
</evidence>
<keyword evidence="2" id="KW-0479">Metal-binding</keyword>
<sequence>MSKHVIDLTLSSGSDDEPAPKRRCNEPRGRWFVSAGADADDDVVIVEPVRERPHPDLSLGDVDLGEEEVIITAATGQVATRDLAHPRPDCAVERFTASTSISNAAMCPQCFCVVCDVKASECQYWGTGARERDHANARPFGYWRRLREAARSGNGGLVHSEYHGSGPIGSGLNPNPTQRQILLNFLASEGLLLLGLTPASGAAGTNQPGADQDAATAAPAVAPRLPSAGAAAEGSLAAAAPARPCKLKPMPDPCSEPGPSRCHAFELGVLRFGVKAVKGLTIDMLAERVQRFGFYGRPPQPEDYGEKLALSNLFASRGASYIGKYKHKKLYLKMKPLPTPPDDVPVSTERIRKVVVIDCLGRKPATIMGVRVQENCHRLGLLAALAPMLDPPFSAATEHLHLVIFNFNSNNNPYQITKGKFLLDDAFFANCCMNDIQASGKYLVVYRTGHHPAPTWPVAEQRQTSGPGSATETPPGTEGTFYWHRKDPHGPELHAALPAWVVVHVLQYKPPPGPNAPSTASSSFVTKWLTMPLLVPLRKEHATGGPEAEAYICAAVMLALQPYRTQLSRLLPASCLAPVIVLRDNMLHLKEMPSRTSNVCLGVKVGYDHTWPKRNQLQQVSAIMAHDTTNDAYHLSEMFPPVLDVSASLEASRESDANIAEGARRARRERDRKFLVDTCITELISASRRADPDGEFPDPHMSNNGASSIALDTVLLRSSQPNATPRDGILVIKVYTWMRSAPGRISLFKHWDDWSSQSRREADPFPLTVTMQLLSTGMANTMDEGVPVAEAAVAVDGNGSTSTSCTPSALVATPDGGEGLQAEALKARVRAEQQRARRMVASVREIADGSQCRTSKKLVEFMQSGERPAVEQPPGLTVTMRPYQLQSLAFMLELERLVDGPGAWAGAGAELSTHVGPTAGITSPPDAADAPDGGCPGGFRRLFWLPITNSQGQRYWYSPVLVRLAMDVPAQTTGGFLAEEMGLGKTLEVMALTLANPAAPSVVPGTKLPCGRIASHATLVVCAVSLVGQWQFEARKATEFCRIHPYHGQYRIRDPMRLATEFDVVVTTYQTLTSDHFTTGYSDTCHLIKWHRVVFDEGHTLRSGGTKLNKAALELAADRKWICTGTPINNAVDDLLGQFGAINLMPLGKKIFFDSYIKHNPTFWSRNGALLYTLRHMMIRHTKTQNLAGGGVVYLPSKTETDVPVFLTAREQDLYRQVHKAAQRGWEKLKAAGPKFVNSHLFTATSMLMPMRRICSGGSLEPKDLTVVNPDHLAKLPGSSSGFGTGSGPGAGGAVAVSDNTTVQIPEGVNECPICVDGLDQPAVTPCNHWFCRECITGWIAASAHHNCPTCRQPIAVESLRRGVVSQPKPDNAGQEEGQGEEINPAAGIVCESKLRVLLEELRSMRATNPTAKALVFTQFSRSLEWLEQSLSSEGFGHRTITGDMTLKKRTDAINSFQNDPNICVFLLSVRSGAVGINLTAANYVFLLEPCMNPAMEEQAIGRAWRMGQQRHVIVKRFFVKGSVEERIMEVVRLRRSAGGGDNDGSAGAGAVANHRTFGEGAAVAASSLQQNLRISELDLMFREPEFPAADADGAGASS</sequence>
<dbReference type="InterPro" id="IPR038718">
    <property type="entry name" value="SNF2-like_sf"/>
</dbReference>
<evidence type="ECO:0000256" key="3">
    <source>
        <dbReference type="ARBA" id="ARBA00022741"/>
    </source>
</evidence>
<dbReference type="PROSITE" id="PS50089">
    <property type="entry name" value="ZF_RING_2"/>
    <property type="match status" value="1"/>
</dbReference>
<dbReference type="GO" id="GO:0006281">
    <property type="term" value="P:DNA repair"/>
    <property type="evidence" value="ECO:0007669"/>
    <property type="project" value="TreeGrafter"/>
</dbReference>
<feature type="domain" description="Helicase ATP-binding" evidence="12">
    <location>
        <begin position="966"/>
        <end position="1145"/>
    </location>
</feature>
<dbReference type="InterPro" id="IPR050628">
    <property type="entry name" value="SNF2_RAD54_helicase_TF"/>
</dbReference>
<evidence type="ECO:0000256" key="9">
    <source>
        <dbReference type="PROSITE-ProRule" id="PRU00175"/>
    </source>
</evidence>
<dbReference type="GO" id="GO:0008270">
    <property type="term" value="F:zinc ion binding"/>
    <property type="evidence" value="ECO:0007669"/>
    <property type="project" value="UniProtKB-KW"/>
</dbReference>
<evidence type="ECO:0000259" key="13">
    <source>
        <dbReference type="PROSITE" id="PS51194"/>
    </source>
</evidence>
<dbReference type="PANTHER" id="PTHR45626:SF38">
    <property type="entry name" value="DEAD-BOX PROTEIN"/>
    <property type="match status" value="1"/>
</dbReference>
<dbReference type="SMART" id="SM00490">
    <property type="entry name" value="HELICc"/>
    <property type="match status" value="1"/>
</dbReference>
<reference evidence="14" key="1">
    <citation type="journal article" date="2021" name="Proc. Natl. Acad. Sci. U.S.A.">
        <title>Three genomes in the algal genus Volvox reveal the fate of a haploid sex-determining region after a transition to homothallism.</title>
        <authorList>
            <person name="Yamamoto K."/>
            <person name="Hamaji T."/>
            <person name="Kawai-Toyooka H."/>
            <person name="Matsuzaki R."/>
            <person name="Takahashi F."/>
            <person name="Nishimura Y."/>
            <person name="Kawachi M."/>
            <person name="Noguchi H."/>
            <person name="Minakuchi Y."/>
            <person name="Umen J.G."/>
            <person name="Toyoda A."/>
            <person name="Nozaki H."/>
        </authorList>
    </citation>
    <scope>NUCLEOTIDE SEQUENCE</scope>
    <source>
        <strain evidence="15">NIES-3785</strain>
        <strain evidence="14">NIES-3786</strain>
    </source>
</reference>
<dbReference type="InterPro" id="IPR017907">
    <property type="entry name" value="Znf_RING_CS"/>
</dbReference>
<dbReference type="GO" id="GO:0008094">
    <property type="term" value="F:ATP-dependent activity, acting on DNA"/>
    <property type="evidence" value="ECO:0007669"/>
    <property type="project" value="TreeGrafter"/>
</dbReference>
<dbReference type="PROSITE" id="PS00518">
    <property type="entry name" value="ZF_RING_1"/>
    <property type="match status" value="1"/>
</dbReference>
<dbReference type="EMBL" id="BNCQ01000022">
    <property type="protein sequence ID" value="GIM06684.1"/>
    <property type="molecule type" value="Genomic_DNA"/>
</dbReference>
<evidence type="ECO:0000256" key="7">
    <source>
        <dbReference type="ARBA" id="ARBA00022833"/>
    </source>
</evidence>
<dbReference type="SMART" id="SM00184">
    <property type="entry name" value="RING"/>
    <property type="match status" value="1"/>
</dbReference>
<dbReference type="SUPFAM" id="SSF57850">
    <property type="entry name" value="RING/U-box"/>
    <property type="match status" value="1"/>
</dbReference>
<feature type="compositionally biased region" description="Polar residues" evidence="10">
    <location>
        <begin position="461"/>
        <end position="474"/>
    </location>
</feature>
<feature type="domain" description="Helicase C-terminal" evidence="13">
    <location>
        <begin position="1394"/>
        <end position="1559"/>
    </location>
</feature>
<dbReference type="Pfam" id="PF00271">
    <property type="entry name" value="Helicase_C"/>
    <property type="match status" value="1"/>
</dbReference>
<dbReference type="GO" id="GO:0004386">
    <property type="term" value="F:helicase activity"/>
    <property type="evidence" value="ECO:0007669"/>
    <property type="project" value="UniProtKB-KW"/>
</dbReference>
<keyword evidence="4 9" id="KW-0863">Zinc-finger</keyword>
<dbReference type="GO" id="GO:0005524">
    <property type="term" value="F:ATP binding"/>
    <property type="evidence" value="ECO:0007669"/>
    <property type="project" value="UniProtKB-KW"/>
</dbReference>
<comment type="similarity">
    <text evidence="1">Belongs to the SNF2/RAD54 helicase family. RAD16 subfamily.</text>
</comment>
<dbReference type="CDD" id="cd18793">
    <property type="entry name" value="SF2_C_SNF"/>
    <property type="match status" value="1"/>
</dbReference>
<feature type="region of interest" description="Disordered" evidence="10">
    <location>
        <begin position="457"/>
        <end position="476"/>
    </location>
</feature>
<dbReference type="OrthoDB" id="568332at2759"/>
<evidence type="ECO:0000256" key="2">
    <source>
        <dbReference type="ARBA" id="ARBA00022723"/>
    </source>
</evidence>
<evidence type="ECO:0000313" key="15">
    <source>
        <dbReference type="EMBL" id="GIM06684.1"/>
    </source>
</evidence>
<dbReference type="SUPFAM" id="SSF52540">
    <property type="entry name" value="P-loop containing nucleoside triphosphate hydrolases"/>
    <property type="match status" value="2"/>
</dbReference>
<dbReference type="InterPro" id="IPR049730">
    <property type="entry name" value="SNF2/RAD54-like_C"/>
</dbReference>
<dbReference type="EMBL" id="BNCP01000028">
    <property type="protein sequence ID" value="GIL83947.1"/>
    <property type="molecule type" value="Genomic_DNA"/>
</dbReference>
<keyword evidence="8" id="KW-0067">ATP-binding</keyword>
<keyword evidence="7" id="KW-0862">Zinc</keyword>
<dbReference type="Proteomes" id="UP000747110">
    <property type="component" value="Unassembled WGS sequence"/>
</dbReference>